<evidence type="ECO:0000313" key="7">
    <source>
        <dbReference type="Proteomes" id="UP001241758"/>
    </source>
</evidence>
<dbReference type="PANTHER" id="PTHR43101">
    <property type="entry name" value="BETA-FRUCTOSIDASE"/>
    <property type="match status" value="1"/>
</dbReference>
<evidence type="ECO:0000256" key="1">
    <source>
        <dbReference type="ARBA" id="ARBA00009902"/>
    </source>
</evidence>
<dbReference type="Proteomes" id="UP001241758">
    <property type="component" value="Unassembled WGS sequence"/>
</dbReference>
<keyword evidence="4" id="KW-0326">Glycosidase</keyword>
<dbReference type="Pfam" id="PF00251">
    <property type="entry name" value="Glyco_hydro_32N"/>
    <property type="match status" value="1"/>
</dbReference>
<dbReference type="InterPro" id="IPR023296">
    <property type="entry name" value="Glyco_hydro_beta-prop_sf"/>
</dbReference>
<reference evidence="6 7" key="1">
    <citation type="submission" date="2023-05" db="EMBL/GenBank/DDBJ databases">
        <title>Actinoplanes sp. NEAU-A12 genome sequencing.</title>
        <authorList>
            <person name="Wang Z.-S."/>
        </authorList>
    </citation>
    <scope>NUCLEOTIDE SEQUENCE [LARGE SCALE GENOMIC DNA]</scope>
    <source>
        <strain evidence="6 7">NEAU-A12</strain>
    </source>
</reference>
<protein>
    <recommendedName>
        <fullName evidence="2">beta-fructofuranosidase</fullName>
        <ecNumber evidence="2">3.2.1.26</ecNumber>
    </recommendedName>
</protein>
<dbReference type="SUPFAM" id="SSF75005">
    <property type="entry name" value="Arabinanase/levansucrase/invertase"/>
    <property type="match status" value="1"/>
</dbReference>
<dbReference type="CDD" id="cd08996">
    <property type="entry name" value="GH32_FFase"/>
    <property type="match status" value="1"/>
</dbReference>
<keyword evidence="3 6" id="KW-0378">Hydrolase</keyword>
<keyword evidence="7" id="KW-1185">Reference proteome</keyword>
<dbReference type="PANTHER" id="PTHR43101:SF1">
    <property type="entry name" value="BETA-FRUCTOSIDASE"/>
    <property type="match status" value="1"/>
</dbReference>
<dbReference type="RefSeq" id="WP_282763247.1">
    <property type="nucleotide sequence ID" value="NZ_JASCTH010000018.1"/>
</dbReference>
<dbReference type="Gene3D" id="2.115.10.20">
    <property type="entry name" value="Glycosyl hydrolase domain, family 43"/>
    <property type="match status" value="1"/>
</dbReference>
<feature type="domain" description="Glycosyl hydrolase family 32 N-terminal" evidence="5">
    <location>
        <begin position="10"/>
        <end position="275"/>
    </location>
</feature>
<evidence type="ECO:0000256" key="4">
    <source>
        <dbReference type="ARBA" id="ARBA00023295"/>
    </source>
</evidence>
<dbReference type="SMART" id="SM00640">
    <property type="entry name" value="Glyco_32"/>
    <property type="match status" value="1"/>
</dbReference>
<dbReference type="GO" id="GO:0016787">
    <property type="term" value="F:hydrolase activity"/>
    <property type="evidence" value="ECO:0007669"/>
    <property type="project" value="UniProtKB-KW"/>
</dbReference>
<dbReference type="EC" id="3.2.1.26" evidence="2"/>
<name>A0ABT6WR64_9ACTN</name>
<proteinExistence type="inferred from homology"/>
<sequence length="368" mass="38826">MERVARPRLHFTPRAGRVGDLFGVLLSGGRYHLYYEHLSGQDPAWGYAISDDLILWSEQAVSPPPGEPGSARCGTVVAGPEGPVLFHTRSDGQIARAAALPGLVGWRLDPAGPLLTGPPAGVAAMNDPYVWWAGSGWRMLLGATLRGGAAGVLQYHSTDLLHWAYDGVIVSRERATWGCPRLFPLDGSWVLLVSTGDEVTYAIGGYDGLHFTARTWGAFGRGRMGPAVTFVDAAGRRCVLARLGDAEGRPGTVWAGSLSLPWVLSVRDDRLIVSPHPNLDSYLISGGTGLTAAGGEVRDHGDLILTMPAGGETTVFADADIVEVTVEGVSGLGVARRTGPTAPGVRFARFGSTPEGPGGVPRQIHPRT</sequence>
<evidence type="ECO:0000313" key="6">
    <source>
        <dbReference type="EMBL" id="MDI6102228.1"/>
    </source>
</evidence>
<accession>A0ABT6WR64</accession>
<dbReference type="EMBL" id="JASCTH010000018">
    <property type="protein sequence ID" value="MDI6102228.1"/>
    <property type="molecule type" value="Genomic_DNA"/>
</dbReference>
<gene>
    <name evidence="6" type="ORF">QLQ12_26780</name>
</gene>
<evidence type="ECO:0000256" key="2">
    <source>
        <dbReference type="ARBA" id="ARBA00012758"/>
    </source>
</evidence>
<dbReference type="InterPro" id="IPR001362">
    <property type="entry name" value="Glyco_hydro_32"/>
</dbReference>
<evidence type="ECO:0000259" key="5">
    <source>
        <dbReference type="Pfam" id="PF00251"/>
    </source>
</evidence>
<comment type="caution">
    <text evidence="6">The sequence shown here is derived from an EMBL/GenBank/DDBJ whole genome shotgun (WGS) entry which is preliminary data.</text>
</comment>
<evidence type="ECO:0000256" key="3">
    <source>
        <dbReference type="ARBA" id="ARBA00022801"/>
    </source>
</evidence>
<dbReference type="InterPro" id="IPR051214">
    <property type="entry name" value="GH32_Enzymes"/>
</dbReference>
<organism evidence="6 7">
    <name type="scientific">Actinoplanes sandaracinus</name>
    <dbReference type="NCBI Taxonomy" id="3045177"/>
    <lineage>
        <taxon>Bacteria</taxon>
        <taxon>Bacillati</taxon>
        <taxon>Actinomycetota</taxon>
        <taxon>Actinomycetes</taxon>
        <taxon>Micromonosporales</taxon>
        <taxon>Micromonosporaceae</taxon>
        <taxon>Actinoplanes</taxon>
    </lineage>
</organism>
<comment type="similarity">
    <text evidence="1">Belongs to the glycosyl hydrolase 32 family.</text>
</comment>
<dbReference type="InterPro" id="IPR013148">
    <property type="entry name" value="Glyco_hydro_32_N"/>
</dbReference>